<accession>A0ABP0MYM8</accession>
<dbReference type="PANTHER" id="PTHR45661">
    <property type="entry name" value="SURFACE ANTIGEN"/>
    <property type="match status" value="1"/>
</dbReference>
<gene>
    <name evidence="2" type="ORF">CCMP2556_LOCUS28028</name>
</gene>
<organism evidence="2 3">
    <name type="scientific">Durusdinium trenchii</name>
    <dbReference type="NCBI Taxonomy" id="1381693"/>
    <lineage>
        <taxon>Eukaryota</taxon>
        <taxon>Sar</taxon>
        <taxon>Alveolata</taxon>
        <taxon>Dinophyceae</taxon>
        <taxon>Suessiales</taxon>
        <taxon>Symbiodiniaceae</taxon>
        <taxon>Durusdinium</taxon>
    </lineage>
</organism>
<dbReference type="PROSITE" id="PS50053">
    <property type="entry name" value="UBIQUITIN_2"/>
    <property type="match status" value="1"/>
</dbReference>
<protein>
    <recommendedName>
        <fullName evidence="1">Ubiquitin-like domain-containing protein</fullName>
    </recommendedName>
</protein>
<dbReference type="PANTHER" id="PTHR45661:SF3">
    <property type="entry name" value="IG-LIKE DOMAIN-CONTAINING PROTEIN"/>
    <property type="match status" value="1"/>
</dbReference>
<dbReference type="InterPro" id="IPR000626">
    <property type="entry name" value="Ubiquitin-like_dom"/>
</dbReference>
<dbReference type="CDD" id="cd17039">
    <property type="entry name" value="Ubl_ubiquitin_like"/>
    <property type="match status" value="1"/>
</dbReference>
<dbReference type="Gene3D" id="3.10.20.90">
    <property type="entry name" value="Phosphatidylinositol 3-kinase Catalytic Subunit, Chain A, domain 1"/>
    <property type="match status" value="1"/>
</dbReference>
<dbReference type="InterPro" id="IPR026906">
    <property type="entry name" value="LRR_5"/>
</dbReference>
<dbReference type="InterPro" id="IPR053139">
    <property type="entry name" value="Surface_bspA-like"/>
</dbReference>
<dbReference type="EMBL" id="CAXAMN010020779">
    <property type="protein sequence ID" value="CAK9056595.1"/>
    <property type="molecule type" value="Genomic_DNA"/>
</dbReference>
<proteinExistence type="predicted"/>
<sequence>MISTNRVQGSLWNSKGDGHTLILFLPKRIPLGRGSTRLSRDFEVGMTCFIGSPQRLLVKKTHALRLTRLKTTCGAATELEVLQYSRGGQRCGCGFSNTGRMPMRIPVQQISGQETIIEVEPDETIKSLKQQLAALQSSSLDELTGRMTKVDLVVNGTKLKNMDDETLTAAGISDEAEVQVLFAIDSVECSCKECSGRDAQDLLAVSIPATAAVIQFDAFRGCSSLISVTIPSSVTNIGAGAFQSCSSLTSLTIPDSVTYIGASAFQDCTSLTSIRIPESVNLVDAGAFKGCSSLTSVTLSAGTGLGWSAFADCPLLTVHSGDETFRPAELQRLEPQLAEIRGDAVEPPGLNPIGHH</sequence>
<reference evidence="2 3" key="1">
    <citation type="submission" date="2024-02" db="EMBL/GenBank/DDBJ databases">
        <authorList>
            <person name="Chen Y."/>
            <person name="Shah S."/>
            <person name="Dougan E. K."/>
            <person name="Thang M."/>
            <person name="Chan C."/>
        </authorList>
    </citation>
    <scope>NUCLEOTIDE SEQUENCE [LARGE SCALE GENOMIC DNA]</scope>
</reference>
<dbReference type="SUPFAM" id="SSF54236">
    <property type="entry name" value="Ubiquitin-like"/>
    <property type="match status" value="1"/>
</dbReference>
<dbReference type="Proteomes" id="UP001642484">
    <property type="component" value="Unassembled WGS sequence"/>
</dbReference>
<name>A0ABP0MYM8_9DINO</name>
<feature type="domain" description="Ubiquitin-like" evidence="1">
    <location>
        <begin position="103"/>
        <end position="181"/>
    </location>
</feature>
<dbReference type="Gene3D" id="3.40.50.12480">
    <property type="match status" value="2"/>
</dbReference>
<evidence type="ECO:0000313" key="2">
    <source>
        <dbReference type="EMBL" id="CAK9056595.1"/>
    </source>
</evidence>
<dbReference type="Pfam" id="PF13306">
    <property type="entry name" value="LRR_5"/>
    <property type="match status" value="1"/>
</dbReference>
<comment type="caution">
    <text evidence="2">The sequence shown here is derived from an EMBL/GenBank/DDBJ whole genome shotgun (WGS) entry which is preliminary data.</text>
</comment>
<evidence type="ECO:0000259" key="1">
    <source>
        <dbReference type="PROSITE" id="PS50053"/>
    </source>
</evidence>
<keyword evidence="3" id="KW-1185">Reference proteome</keyword>
<dbReference type="InterPro" id="IPR029071">
    <property type="entry name" value="Ubiquitin-like_domsf"/>
</dbReference>
<dbReference type="SUPFAM" id="SSF52058">
    <property type="entry name" value="L domain-like"/>
    <property type="match status" value="1"/>
</dbReference>
<evidence type="ECO:0000313" key="3">
    <source>
        <dbReference type="Proteomes" id="UP001642484"/>
    </source>
</evidence>